<dbReference type="InterPro" id="IPR040758">
    <property type="entry name" value="PrmC_N"/>
</dbReference>
<feature type="binding site" evidence="5">
    <location>
        <begin position="207"/>
        <end position="210"/>
    </location>
    <ligand>
        <name>substrate</name>
    </ligand>
</feature>
<evidence type="ECO:0000256" key="5">
    <source>
        <dbReference type="HAMAP-Rule" id="MF_02126"/>
    </source>
</evidence>
<evidence type="ECO:0000256" key="4">
    <source>
        <dbReference type="ARBA" id="ARBA00048391"/>
    </source>
</evidence>
<dbReference type="GO" id="GO:0032259">
    <property type="term" value="P:methylation"/>
    <property type="evidence" value="ECO:0007669"/>
    <property type="project" value="UniProtKB-KW"/>
</dbReference>
<dbReference type="GO" id="GO:0102559">
    <property type="term" value="F:peptide chain release factor N(5)-glutamine methyltransferase activity"/>
    <property type="evidence" value="ECO:0007669"/>
    <property type="project" value="UniProtKB-EC"/>
</dbReference>
<keyword evidence="1 5" id="KW-0489">Methyltransferase</keyword>
<keyword evidence="3 5" id="KW-0949">S-adenosyl-L-methionine</keyword>
<dbReference type="SUPFAM" id="SSF53335">
    <property type="entry name" value="S-adenosyl-L-methionine-dependent methyltransferases"/>
    <property type="match status" value="1"/>
</dbReference>
<dbReference type="NCBIfam" id="TIGR03534">
    <property type="entry name" value="RF_mod_PrmC"/>
    <property type="match status" value="1"/>
</dbReference>
<dbReference type="InterPro" id="IPR019874">
    <property type="entry name" value="RF_methyltr_PrmC"/>
</dbReference>
<dbReference type="EC" id="2.1.1.297" evidence="5"/>
<comment type="caution">
    <text evidence="5">Lacks conserved residue(s) required for the propagation of feature annotation.</text>
</comment>
<dbReference type="Gene3D" id="3.40.50.150">
    <property type="entry name" value="Vaccinia Virus protein VP39"/>
    <property type="match status" value="1"/>
</dbReference>
<feature type="binding site" evidence="5">
    <location>
        <position position="207"/>
    </location>
    <ligand>
        <name>S-adenosyl-L-methionine</name>
        <dbReference type="ChEBI" id="CHEBI:59789"/>
    </ligand>
</feature>
<dbReference type="Proteomes" id="UP000277457">
    <property type="component" value="Unassembled WGS sequence"/>
</dbReference>
<accession>A0A662D2L5</accession>
<dbReference type="PANTHER" id="PTHR18895:SF74">
    <property type="entry name" value="MTRF1L RELEASE FACTOR GLUTAMINE METHYLTRANSFERASE"/>
    <property type="match status" value="1"/>
</dbReference>
<feature type="domain" description="Release factor glutamine methyltransferase N-terminal" evidence="7">
    <location>
        <begin position="11"/>
        <end position="80"/>
    </location>
</feature>
<dbReference type="PANTHER" id="PTHR18895">
    <property type="entry name" value="HEMK METHYLTRANSFERASE"/>
    <property type="match status" value="1"/>
</dbReference>
<feature type="binding site" evidence="5">
    <location>
        <begin position="136"/>
        <end position="140"/>
    </location>
    <ligand>
        <name>S-adenosyl-L-methionine</name>
        <dbReference type="ChEBI" id="CHEBI:59789"/>
    </ligand>
</feature>
<evidence type="ECO:0000259" key="6">
    <source>
        <dbReference type="Pfam" id="PF05175"/>
    </source>
</evidence>
<dbReference type="HAMAP" id="MF_02126">
    <property type="entry name" value="RF_methyltr_PrmC"/>
    <property type="match status" value="1"/>
</dbReference>
<dbReference type="NCBIfam" id="TIGR00536">
    <property type="entry name" value="hemK_fam"/>
    <property type="match status" value="1"/>
</dbReference>
<dbReference type="AlphaFoldDB" id="A0A662D2L5"/>
<comment type="function">
    <text evidence="5">Methylates the class 1 translation termination release factors RF1/PrfA and RF2/PrfB on the glutamine residue of the universally conserved GGQ motif.</text>
</comment>
<name>A0A662D2L5_UNCAE</name>
<dbReference type="InterPro" id="IPR007848">
    <property type="entry name" value="Small_mtfrase_dom"/>
</dbReference>
<feature type="binding site" evidence="5">
    <location>
        <position position="159"/>
    </location>
    <ligand>
        <name>S-adenosyl-L-methionine</name>
        <dbReference type="ChEBI" id="CHEBI:59789"/>
    </ligand>
</feature>
<dbReference type="InterPro" id="IPR050320">
    <property type="entry name" value="N5-glutamine_MTase"/>
</dbReference>
<comment type="catalytic activity">
    <reaction evidence="4 5">
        <text>L-glutaminyl-[peptide chain release factor] + S-adenosyl-L-methionine = N(5)-methyl-L-glutaminyl-[peptide chain release factor] + S-adenosyl-L-homocysteine + H(+)</text>
        <dbReference type="Rhea" id="RHEA:42896"/>
        <dbReference type="Rhea" id="RHEA-COMP:10271"/>
        <dbReference type="Rhea" id="RHEA-COMP:10272"/>
        <dbReference type="ChEBI" id="CHEBI:15378"/>
        <dbReference type="ChEBI" id="CHEBI:30011"/>
        <dbReference type="ChEBI" id="CHEBI:57856"/>
        <dbReference type="ChEBI" id="CHEBI:59789"/>
        <dbReference type="ChEBI" id="CHEBI:61891"/>
        <dbReference type="EC" id="2.1.1.297"/>
    </reaction>
</comment>
<dbReference type="InterPro" id="IPR029063">
    <property type="entry name" value="SAM-dependent_MTases_sf"/>
</dbReference>
<evidence type="ECO:0000313" key="8">
    <source>
        <dbReference type="EMBL" id="RLE08400.1"/>
    </source>
</evidence>
<evidence type="ECO:0000256" key="3">
    <source>
        <dbReference type="ARBA" id="ARBA00022691"/>
    </source>
</evidence>
<dbReference type="Gene3D" id="1.10.8.10">
    <property type="entry name" value="DNA helicase RuvA subunit, C-terminal domain"/>
    <property type="match status" value="1"/>
</dbReference>
<feature type="domain" description="Methyltransferase small" evidence="6">
    <location>
        <begin position="132"/>
        <end position="215"/>
    </location>
</feature>
<gene>
    <name evidence="5 8" type="primary">prmC</name>
    <name evidence="8" type="ORF">DRZ78_01145</name>
</gene>
<comment type="caution">
    <text evidence="8">The sequence shown here is derived from an EMBL/GenBank/DDBJ whole genome shotgun (WGS) entry which is preliminary data.</text>
</comment>
<comment type="similarity">
    <text evidence="5">Belongs to the protein N5-glutamine methyltransferase family. PrmC subfamily.</text>
</comment>
<dbReference type="CDD" id="cd02440">
    <property type="entry name" value="AdoMet_MTases"/>
    <property type="match status" value="1"/>
</dbReference>
<sequence>MEKGNWTIKGILEWAISHFKKRGIESPRLNAELLLEYVLKKSRPDLYLEFDRLLSSSQLALFKKLVLKRSHYVPLSYLIGEQDFMDLRFKVNSNVYIPRPETEVLVEETLKAVQSSKLVVKDKSDWSKPFLIVDLGTGCGNIAISLVKRIKGSRAYAIDVSKEALEVALQNARFYKIESKIEFLQGDMFSPLYGLDLEGKVDLVISNPPYIATDEIEKLSPEVKKEPRIALDGGKDGLNFYRRIVREAPRFLSKGKLLALEIGYDQADKVRKLIMTEGNLEPPVIIADYEGNQRIVLSRRR</sequence>
<protein>
    <recommendedName>
        <fullName evidence="5">Release factor glutamine methyltransferase</fullName>
        <shortName evidence="5">RF MTase</shortName>
        <ecNumber evidence="5">2.1.1.297</ecNumber>
    </recommendedName>
    <alternativeName>
        <fullName evidence="5">N5-glutamine methyltransferase PrmC</fullName>
    </alternativeName>
    <alternativeName>
        <fullName evidence="5">Protein-(glutamine-N5) MTase PrmC</fullName>
    </alternativeName>
    <alternativeName>
        <fullName evidence="5">Protein-glutamine N-methyltransferase PrmC</fullName>
    </alternativeName>
</protein>
<organism evidence="8 9">
    <name type="scientific">Aerophobetes bacterium</name>
    <dbReference type="NCBI Taxonomy" id="2030807"/>
    <lineage>
        <taxon>Bacteria</taxon>
        <taxon>Candidatus Aerophobota</taxon>
    </lineage>
</organism>
<evidence type="ECO:0000256" key="1">
    <source>
        <dbReference type="ARBA" id="ARBA00022603"/>
    </source>
</evidence>
<dbReference type="EMBL" id="QMPY01000027">
    <property type="protein sequence ID" value="RLE08400.1"/>
    <property type="molecule type" value="Genomic_DNA"/>
</dbReference>
<proteinExistence type="inferred from homology"/>
<dbReference type="InterPro" id="IPR004556">
    <property type="entry name" value="HemK-like"/>
</dbReference>
<dbReference type="Pfam" id="PF05175">
    <property type="entry name" value="MTS"/>
    <property type="match status" value="1"/>
</dbReference>
<dbReference type="PROSITE" id="PS00092">
    <property type="entry name" value="N6_MTASE"/>
    <property type="match status" value="1"/>
</dbReference>
<dbReference type="GO" id="GO:0003676">
    <property type="term" value="F:nucleic acid binding"/>
    <property type="evidence" value="ECO:0007669"/>
    <property type="project" value="InterPro"/>
</dbReference>
<evidence type="ECO:0000313" key="9">
    <source>
        <dbReference type="Proteomes" id="UP000277457"/>
    </source>
</evidence>
<evidence type="ECO:0000256" key="2">
    <source>
        <dbReference type="ARBA" id="ARBA00022679"/>
    </source>
</evidence>
<reference evidence="8 9" key="1">
    <citation type="submission" date="2018-06" db="EMBL/GenBank/DDBJ databases">
        <title>Extensive metabolic versatility and redundancy in microbially diverse, dynamic hydrothermal sediments.</title>
        <authorList>
            <person name="Dombrowski N."/>
            <person name="Teske A."/>
            <person name="Baker B.J."/>
        </authorList>
    </citation>
    <scope>NUCLEOTIDE SEQUENCE [LARGE SCALE GENOMIC DNA]</scope>
    <source>
        <strain evidence="8">B7_G13</strain>
    </source>
</reference>
<dbReference type="Pfam" id="PF17827">
    <property type="entry name" value="PrmC_N"/>
    <property type="match status" value="1"/>
</dbReference>
<evidence type="ECO:0000259" key="7">
    <source>
        <dbReference type="Pfam" id="PF17827"/>
    </source>
</evidence>
<dbReference type="InterPro" id="IPR002052">
    <property type="entry name" value="DNA_methylase_N6_adenine_CS"/>
</dbReference>
<keyword evidence="2 5" id="KW-0808">Transferase</keyword>